<dbReference type="RefSeq" id="WP_026468463.1">
    <property type="nucleotide sequence ID" value="NZ_QHHU01000111.1"/>
</dbReference>
<dbReference type="OrthoDB" id="569821at2"/>
<dbReference type="Gene3D" id="3.40.50.1820">
    <property type="entry name" value="alpha/beta hydrolase"/>
    <property type="match status" value="1"/>
</dbReference>
<dbReference type="GO" id="GO:0016042">
    <property type="term" value="P:lipid catabolic process"/>
    <property type="evidence" value="ECO:0007669"/>
    <property type="project" value="UniProtKB-KW"/>
</dbReference>
<evidence type="ECO:0000256" key="4">
    <source>
        <dbReference type="SAM" id="MobiDB-lite"/>
    </source>
</evidence>
<keyword evidence="1 6" id="KW-0378">Hydrolase</keyword>
<reference evidence="6 7" key="1">
    <citation type="submission" date="2018-05" db="EMBL/GenBank/DDBJ databases">
        <title>Evolution of GPA BGCs.</title>
        <authorList>
            <person name="Waglechner N."/>
            <person name="Wright G.D."/>
        </authorList>
    </citation>
    <scope>NUCLEOTIDE SEQUENCE [LARGE SCALE GENOMIC DNA]</scope>
    <source>
        <strain evidence="6 7">DSM 5908</strain>
    </source>
</reference>
<dbReference type="EMBL" id="QHHU01000111">
    <property type="protein sequence ID" value="RSM35285.1"/>
    <property type="molecule type" value="Genomic_DNA"/>
</dbReference>
<protein>
    <submittedName>
        <fullName evidence="6">Alpha/beta hydrolase</fullName>
    </submittedName>
</protein>
<feature type="region of interest" description="Disordered" evidence="4">
    <location>
        <begin position="21"/>
        <end position="49"/>
    </location>
</feature>
<evidence type="ECO:0000313" key="7">
    <source>
        <dbReference type="Proteomes" id="UP000286716"/>
    </source>
</evidence>
<keyword evidence="7" id="KW-1185">Reference proteome</keyword>
<gene>
    <name evidence="6" type="ORF">DMA12_44940</name>
</gene>
<dbReference type="PANTHER" id="PTHR10272:SF0">
    <property type="entry name" value="PLATELET-ACTIVATING FACTOR ACETYLHYDROLASE"/>
    <property type="match status" value="1"/>
</dbReference>
<organism evidence="6 7">
    <name type="scientific">Amycolatopsis balhimycina DSM 5908</name>
    <dbReference type="NCBI Taxonomy" id="1081091"/>
    <lineage>
        <taxon>Bacteria</taxon>
        <taxon>Bacillati</taxon>
        <taxon>Actinomycetota</taxon>
        <taxon>Actinomycetes</taxon>
        <taxon>Pseudonocardiales</taxon>
        <taxon>Pseudonocardiaceae</taxon>
        <taxon>Amycolatopsis</taxon>
    </lineage>
</organism>
<proteinExistence type="predicted"/>
<evidence type="ECO:0000256" key="3">
    <source>
        <dbReference type="ARBA" id="ARBA00023098"/>
    </source>
</evidence>
<sequence length="368" mass="39787">MRTLAVATALTLTLSASPASAATTPYLPRPTGHQPVGVTSLSLKDTSRPDPWVPSVPYRELMVSVFYPATSANGPKKQYMTPLESRLNLERQNIPGLPLDVFSTVRTNAVVDAKPAGRWHGLPLVVLSPGWTQPRATLTALAEDLASRGYAVAAIDHTYENRATTFPDGHVTGCAACEVDDQPGFWEKFAQVRSKDTSFVLDSLLSSKWGALIDPQRIGMTGHSAGGAITTQAMLADPRIRAGADLDGSVHVPIPASGLARPFMFVGSMDEYTPGAPGPYDDWETDWTHLTGWKRWIMVSGTVHQSFTDLGVLADQLGVDLGDAIDPYRALTITRNYVSAFFDQHLRCRPQPLMAAPSPAYPEVTFIG</sequence>
<dbReference type="InterPro" id="IPR029058">
    <property type="entry name" value="AB_hydrolase_fold"/>
</dbReference>
<evidence type="ECO:0000256" key="1">
    <source>
        <dbReference type="ARBA" id="ARBA00022801"/>
    </source>
</evidence>
<evidence type="ECO:0000256" key="2">
    <source>
        <dbReference type="ARBA" id="ARBA00022963"/>
    </source>
</evidence>
<keyword evidence="3" id="KW-0443">Lipid metabolism</keyword>
<dbReference type="SUPFAM" id="SSF53474">
    <property type="entry name" value="alpha/beta-Hydrolases"/>
    <property type="match status" value="1"/>
</dbReference>
<comment type="caution">
    <text evidence="6">The sequence shown here is derived from an EMBL/GenBank/DDBJ whole genome shotgun (WGS) entry which is preliminary data.</text>
</comment>
<dbReference type="GO" id="GO:0003847">
    <property type="term" value="F:1-alkyl-2-acetylglycerophosphocholine esterase activity"/>
    <property type="evidence" value="ECO:0007669"/>
    <property type="project" value="TreeGrafter"/>
</dbReference>
<dbReference type="Pfam" id="PF03403">
    <property type="entry name" value="PAF-AH_p_II"/>
    <property type="match status" value="2"/>
</dbReference>
<dbReference type="Proteomes" id="UP000286716">
    <property type="component" value="Unassembled WGS sequence"/>
</dbReference>
<dbReference type="PANTHER" id="PTHR10272">
    <property type="entry name" value="PLATELET-ACTIVATING FACTOR ACETYLHYDROLASE"/>
    <property type="match status" value="1"/>
</dbReference>
<evidence type="ECO:0000313" key="6">
    <source>
        <dbReference type="EMBL" id="RSM35285.1"/>
    </source>
</evidence>
<name>A0A428VWT4_AMYBA</name>
<keyword evidence="5" id="KW-0732">Signal</keyword>
<feature type="signal peptide" evidence="5">
    <location>
        <begin position="1"/>
        <end position="21"/>
    </location>
</feature>
<evidence type="ECO:0000256" key="5">
    <source>
        <dbReference type="SAM" id="SignalP"/>
    </source>
</evidence>
<accession>A0A428VWT4</accession>
<dbReference type="AlphaFoldDB" id="A0A428VWT4"/>
<feature type="chain" id="PRO_5019385097" evidence="5">
    <location>
        <begin position="22"/>
        <end position="368"/>
    </location>
</feature>
<keyword evidence="2" id="KW-0442">Lipid degradation</keyword>